<name>A0ABM7KR55_9MYCO</name>
<dbReference type="InterPro" id="IPR016193">
    <property type="entry name" value="Cytidine_deaminase-like"/>
</dbReference>
<organism evidence="1 2">
    <name type="scientific">Mycobacterium branderi</name>
    <dbReference type="NCBI Taxonomy" id="43348"/>
    <lineage>
        <taxon>Bacteria</taxon>
        <taxon>Bacillati</taxon>
        <taxon>Actinomycetota</taxon>
        <taxon>Actinomycetes</taxon>
        <taxon>Mycobacteriales</taxon>
        <taxon>Mycobacteriaceae</taxon>
        <taxon>Mycobacterium</taxon>
    </lineage>
</organism>
<reference evidence="1 2" key="1">
    <citation type="journal article" date="2019" name="Emerg. Microbes Infect.">
        <title>Comprehensive subspecies identification of 175 nontuberculous mycobacteria species based on 7547 genomic profiles.</title>
        <authorList>
            <person name="Matsumoto Y."/>
            <person name="Kinjo T."/>
            <person name="Motooka D."/>
            <person name="Nabeya D."/>
            <person name="Jung N."/>
            <person name="Uechi K."/>
            <person name="Horii T."/>
            <person name="Iida T."/>
            <person name="Fujita J."/>
            <person name="Nakamura S."/>
        </authorList>
    </citation>
    <scope>NUCLEOTIDE SEQUENCE [LARGE SCALE GENOMIC DNA]</scope>
    <source>
        <strain evidence="1 2">JCM 12687</strain>
    </source>
</reference>
<proteinExistence type="predicted"/>
<accession>A0ABM7KR55</accession>
<keyword evidence="2" id="KW-1185">Reference proteome</keyword>
<dbReference type="Proteomes" id="UP000467379">
    <property type="component" value="Chromosome"/>
</dbReference>
<dbReference type="SUPFAM" id="SSF53927">
    <property type="entry name" value="Cytidine deaminase-like"/>
    <property type="match status" value="1"/>
</dbReference>
<dbReference type="EMBL" id="AP022606">
    <property type="protein sequence ID" value="BBZ13711.1"/>
    <property type="molecule type" value="Genomic_DNA"/>
</dbReference>
<evidence type="ECO:0000313" key="1">
    <source>
        <dbReference type="EMBL" id="BBZ13711.1"/>
    </source>
</evidence>
<sequence length="155" mass="17089">MYALSGVALYKHARSRHGGQFDVDSRLVAISEVDLQHLRRCVELARIALDDDASPFGSILIDADGKTLYEDRNRCTDNDLTQHPEFAIARWAGLGRIVYATSSAQLWGWLAEWHAPVPPVAPLSITTVVPSAVVSGPAPELEEEMKSLYAARFRS</sequence>
<evidence type="ECO:0000313" key="2">
    <source>
        <dbReference type="Proteomes" id="UP000467379"/>
    </source>
</evidence>
<protein>
    <submittedName>
        <fullName evidence="1">tRNA-specific adenosine deaminase</fullName>
    </submittedName>
</protein>
<gene>
    <name evidence="1" type="ORF">MBRA_39060</name>
</gene>
<dbReference type="Gene3D" id="3.40.140.10">
    <property type="entry name" value="Cytidine Deaminase, domain 2"/>
    <property type="match status" value="1"/>
</dbReference>